<proteinExistence type="predicted"/>
<dbReference type="AlphaFoldDB" id="A0A0G4GNY8"/>
<dbReference type="GO" id="GO:0006629">
    <property type="term" value="P:lipid metabolic process"/>
    <property type="evidence" value="ECO:0007669"/>
    <property type="project" value="InterPro"/>
</dbReference>
<protein>
    <recommendedName>
        <fullName evidence="2">Fungal lipase-type domain-containing protein</fullName>
    </recommendedName>
</protein>
<feature type="chain" id="PRO_5005190960" description="Fungal lipase-type domain-containing protein" evidence="1">
    <location>
        <begin position="22"/>
        <end position="342"/>
    </location>
</feature>
<dbReference type="InParanoid" id="A0A0G4GNY8"/>
<dbReference type="PhylomeDB" id="A0A0G4GNY8"/>
<evidence type="ECO:0000256" key="1">
    <source>
        <dbReference type="SAM" id="SignalP"/>
    </source>
</evidence>
<name>A0A0G4GNY8_VITBC</name>
<accession>A0A0G4GNY8</accession>
<dbReference type="PANTHER" id="PTHR45856">
    <property type="entry name" value="ALPHA/BETA-HYDROLASES SUPERFAMILY PROTEIN"/>
    <property type="match status" value="1"/>
</dbReference>
<dbReference type="STRING" id="1169540.A0A0G4GNY8"/>
<evidence type="ECO:0000313" key="3">
    <source>
        <dbReference type="EMBL" id="CEM31999.1"/>
    </source>
</evidence>
<gene>
    <name evidence="3" type="ORF">Vbra_23255</name>
</gene>
<dbReference type="Gene3D" id="3.40.50.1820">
    <property type="entry name" value="alpha/beta hydrolase"/>
    <property type="match status" value="1"/>
</dbReference>
<dbReference type="OrthoDB" id="424277at2759"/>
<dbReference type="SUPFAM" id="SSF53474">
    <property type="entry name" value="alpha/beta-Hydrolases"/>
    <property type="match status" value="1"/>
</dbReference>
<dbReference type="InterPro" id="IPR029058">
    <property type="entry name" value="AB_hydrolase_fold"/>
</dbReference>
<dbReference type="VEuPathDB" id="CryptoDB:Vbra_23255"/>
<dbReference type="InterPro" id="IPR051218">
    <property type="entry name" value="Sec_MonoDiacylglyc_Lipase"/>
</dbReference>
<dbReference type="InterPro" id="IPR002921">
    <property type="entry name" value="Fungal_lipase-type"/>
</dbReference>
<evidence type="ECO:0000259" key="2">
    <source>
        <dbReference type="Pfam" id="PF01764"/>
    </source>
</evidence>
<feature type="domain" description="Fungal lipase-type" evidence="2">
    <location>
        <begin position="127"/>
        <end position="267"/>
    </location>
</feature>
<dbReference type="PANTHER" id="PTHR45856:SF24">
    <property type="entry name" value="FUNGAL LIPASE-LIKE DOMAIN-CONTAINING PROTEIN"/>
    <property type="match status" value="1"/>
</dbReference>
<organism evidence="3 4">
    <name type="scientific">Vitrella brassicaformis (strain CCMP3155)</name>
    <dbReference type="NCBI Taxonomy" id="1169540"/>
    <lineage>
        <taxon>Eukaryota</taxon>
        <taxon>Sar</taxon>
        <taxon>Alveolata</taxon>
        <taxon>Colpodellida</taxon>
        <taxon>Vitrellaceae</taxon>
        <taxon>Vitrella</taxon>
    </lineage>
</organism>
<dbReference type="Pfam" id="PF01764">
    <property type="entry name" value="Lipase_3"/>
    <property type="match status" value="1"/>
</dbReference>
<reference evidence="3 4" key="1">
    <citation type="submission" date="2014-11" db="EMBL/GenBank/DDBJ databases">
        <authorList>
            <person name="Zhu J."/>
            <person name="Qi W."/>
            <person name="Song R."/>
        </authorList>
    </citation>
    <scope>NUCLEOTIDE SEQUENCE [LARGE SCALE GENOMIC DNA]</scope>
</reference>
<keyword evidence="1" id="KW-0732">Signal</keyword>
<dbReference type="CDD" id="cd00519">
    <property type="entry name" value="Lipase_3"/>
    <property type="match status" value="1"/>
</dbReference>
<dbReference type="EMBL" id="CDMY01000740">
    <property type="protein sequence ID" value="CEM31999.1"/>
    <property type="molecule type" value="Genomic_DNA"/>
</dbReference>
<keyword evidence="4" id="KW-1185">Reference proteome</keyword>
<evidence type="ECO:0000313" key="4">
    <source>
        <dbReference type="Proteomes" id="UP000041254"/>
    </source>
</evidence>
<feature type="signal peptide" evidence="1">
    <location>
        <begin position="1"/>
        <end position="21"/>
    </location>
</feature>
<dbReference type="Proteomes" id="UP000041254">
    <property type="component" value="Unassembled WGS sequence"/>
</dbReference>
<sequence>MERLLCGYLFLLLLASSLARGEDKPHFHFSYGGIKTHLALSTLVYHYGKLLEPPDIHFSTAGNETIVTDSVGMPESTPQDSRYNILEAARYLKDTFPQGRVTWFRDLRRTDLQVGLTISAKSSAMAVVFRGTETWFDWAVDLKISKKALPGDVDSVYVHEGFFWKLFSKGDDGQSVYDLILRAVREELKKHQYEYIYVTGHSLGGALATLCGYQLAKDLPDRQIWVVSFASPRVGNQAWKDAFHMTPNLEHVRVAVHGDPVTSGPLIRYKHVGDVIKLYEDKVLFFQKHEDSMTRFWWFNVKWNFEGAKRDHSLAQYWANLGNNWWSYHSRQVETCVVEGEL</sequence>